<feature type="transmembrane region" description="Helical" evidence="9">
    <location>
        <begin position="60"/>
        <end position="83"/>
    </location>
</feature>
<protein>
    <recommendedName>
        <fullName evidence="10">Molybdenum transport system permease</fullName>
    </recommendedName>
</protein>
<dbReference type="Proteomes" id="UP001597493">
    <property type="component" value="Unassembled WGS sequence"/>
</dbReference>
<dbReference type="PROSITE" id="PS50928">
    <property type="entry name" value="ABC_TM1"/>
    <property type="match status" value="1"/>
</dbReference>
<dbReference type="SUPFAM" id="SSF161098">
    <property type="entry name" value="MetI-like"/>
    <property type="match status" value="1"/>
</dbReference>
<gene>
    <name evidence="12" type="primary">modB</name>
    <name evidence="12" type="ORF">ACFSW5_13945</name>
</gene>
<dbReference type="InterPro" id="IPR000515">
    <property type="entry name" value="MetI-like"/>
</dbReference>
<dbReference type="CDD" id="cd06261">
    <property type="entry name" value="TM_PBP2"/>
    <property type="match status" value="1"/>
</dbReference>
<dbReference type="NCBIfam" id="TIGR02141">
    <property type="entry name" value="modB_ABC"/>
    <property type="match status" value="1"/>
</dbReference>
<feature type="transmembrane region" description="Helical" evidence="9">
    <location>
        <begin position="103"/>
        <end position="122"/>
    </location>
</feature>
<evidence type="ECO:0000256" key="3">
    <source>
        <dbReference type="ARBA" id="ARBA00022448"/>
    </source>
</evidence>
<comment type="subcellular location">
    <subcellularLocation>
        <location evidence="1 9">Cell membrane</location>
        <topology evidence="1 9">Multi-pass membrane protein</topology>
    </subcellularLocation>
</comment>
<dbReference type="PANTHER" id="PTHR30183:SF3">
    <property type="entry name" value="MOLYBDENUM TRANSPORT SYSTEM PERMEASE PROTEIN MODB"/>
    <property type="match status" value="1"/>
</dbReference>
<evidence type="ECO:0000256" key="5">
    <source>
        <dbReference type="ARBA" id="ARBA00022505"/>
    </source>
</evidence>
<keyword evidence="7 9" id="KW-1133">Transmembrane helix</keyword>
<dbReference type="Pfam" id="PF00528">
    <property type="entry name" value="BPD_transp_1"/>
    <property type="match status" value="1"/>
</dbReference>
<feature type="transmembrane region" description="Helical" evidence="9">
    <location>
        <begin position="150"/>
        <end position="172"/>
    </location>
</feature>
<evidence type="ECO:0000256" key="2">
    <source>
        <dbReference type="ARBA" id="ARBA00007069"/>
    </source>
</evidence>
<dbReference type="InterPro" id="IPR011867">
    <property type="entry name" value="ModB_ABC"/>
</dbReference>
<comment type="similarity">
    <text evidence="2 10">Belongs to the binding-protein-dependent transport system permease family. CysTW subfamily.</text>
</comment>
<evidence type="ECO:0000256" key="4">
    <source>
        <dbReference type="ARBA" id="ARBA00022475"/>
    </source>
</evidence>
<evidence type="ECO:0000256" key="6">
    <source>
        <dbReference type="ARBA" id="ARBA00022692"/>
    </source>
</evidence>
<keyword evidence="5 10" id="KW-0500">Molybdenum</keyword>
<evidence type="ECO:0000313" key="12">
    <source>
        <dbReference type="EMBL" id="MFD2661351.1"/>
    </source>
</evidence>
<evidence type="ECO:0000313" key="13">
    <source>
        <dbReference type="Proteomes" id="UP001597493"/>
    </source>
</evidence>
<evidence type="ECO:0000256" key="7">
    <source>
        <dbReference type="ARBA" id="ARBA00022989"/>
    </source>
</evidence>
<organism evidence="12 13">
    <name type="scientific">Paenibacillus thailandensis</name>
    <dbReference type="NCBI Taxonomy" id="393250"/>
    <lineage>
        <taxon>Bacteria</taxon>
        <taxon>Bacillati</taxon>
        <taxon>Bacillota</taxon>
        <taxon>Bacilli</taxon>
        <taxon>Bacillales</taxon>
        <taxon>Paenibacillaceae</taxon>
        <taxon>Paenibacillus</taxon>
    </lineage>
</organism>
<sequence length="236" mass="25213">MNALVASNVSAAALAIDWTAFMQPIQLSLLVALLASPITTAIGTIVAWKMSNSRCRGKSLLETAFMLPMVLPPTVVGFLLLLLLGRRSWLGGLIEELFHQPIIFTWPAAVIASVVVSFPLVYQSMKTGFAAIDRDLLAAGRSMGGSEWQLFRFVALPLAGGSLLNAFVLSFARSLGEFGATLMIAGNIPGRTQTVPTAIYVAVDSGNMPMAWAWTTAVVAVSFVLLLATGRRKRDS</sequence>
<keyword evidence="8 9" id="KW-0472">Membrane</keyword>
<evidence type="ECO:0000256" key="9">
    <source>
        <dbReference type="RuleBase" id="RU363032"/>
    </source>
</evidence>
<reference evidence="13" key="1">
    <citation type="journal article" date="2019" name="Int. J. Syst. Evol. Microbiol.">
        <title>The Global Catalogue of Microorganisms (GCM) 10K type strain sequencing project: providing services to taxonomists for standard genome sequencing and annotation.</title>
        <authorList>
            <consortium name="The Broad Institute Genomics Platform"/>
            <consortium name="The Broad Institute Genome Sequencing Center for Infectious Disease"/>
            <person name="Wu L."/>
            <person name="Ma J."/>
        </authorList>
    </citation>
    <scope>NUCLEOTIDE SEQUENCE [LARGE SCALE GENOMIC DNA]</scope>
    <source>
        <strain evidence="13">TISTR 1827</strain>
    </source>
</reference>
<evidence type="ECO:0000256" key="8">
    <source>
        <dbReference type="ARBA" id="ARBA00023136"/>
    </source>
</evidence>
<keyword evidence="4 10" id="KW-1003">Cell membrane</keyword>
<dbReference type="RefSeq" id="WP_379274089.1">
    <property type="nucleotide sequence ID" value="NZ_JBHUGT010000052.1"/>
</dbReference>
<comment type="function">
    <text evidence="10">Part of the binding-protein-dependent transport system for molybdenum; probably responsible for the translocation of the substrate across the membrane.</text>
</comment>
<dbReference type="PANTHER" id="PTHR30183">
    <property type="entry name" value="MOLYBDENUM TRANSPORT SYSTEM PERMEASE PROTEIN MODB"/>
    <property type="match status" value="1"/>
</dbReference>
<feature type="transmembrane region" description="Helical" evidence="9">
    <location>
        <begin position="211"/>
        <end position="230"/>
    </location>
</feature>
<dbReference type="Gene3D" id="1.10.3720.10">
    <property type="entry name" value="MetI-like"/>
    <property type="match status" value="1"/>
</dbReference>
<accession>A0ABW5QY26</accession>
<feature type="domain" description="ABC transmembrane type-1" evidence="11">
    <location>
        <begin position="25"/>
        <end position="229"/>
    </location>
</feature>
<evidence type="ECO:0000259" key="11">
    <source>
        <dbReference type="PROSITE" id="PS50928"/>
    </source>
</evidence>
<keyword evidence="3 9" id="KW-0813">Transport</keyword>
<keyword evidence="6 9" id="KW-0812">Transmembrane</keyword>
<dbReference type="InterPro" id="IPR035906">
    <property type="entry name" value="MetI-like_sf"/>
</dbReference>
<feature type="transmembrane region" description="Helical" evidence="9">
    <location>
        <begin position="25"/>
        <end position="48"/>
    </location>
</feature>
<dbReference type="EMBL" id="JBHUMY010000013">
    <property type="protein sequence ID" value="MFD2661351.1"/>
    <property type="molecule type" value="Genomic_DNA"/>
</dbReference>
<evidence type="ECO:0000256" key="1">
    <source>
        <dbReference type="ARBA" id="ARBA00004651"/>
    </source>
</evidence>
<comment type="caution">
    <text evidence="12">The sequence shown here is derived from an EMBL/GenBank/DDBJ whole genome shotgun (WGS) entry which is preliminary data.</text>
</comment>
<proteinExistence type="inferred from homology"/>
<name>A0ABW5QY26_9BACL</name>
<evidence type="ECO:0000256" key="10">
    <source>
        <dbReference type="RuleBase" id="RU365097"/>
    </source>
</evidence>
<keyword evidence="13" id="KW-1185">Reference proteome</keyword>